<evidence type="ECO:0000256" key="10">
    <source>
        <dbReference type="ARBA" id="ARBA00022984"/>
    </source>
</evidence>
<dbReference type="SUPFAM" id="SSF56519">
    <property type="entry name" value="Penicillin binding protein dimerisation domain"/>
    <property type="match status" value="1"/>
</dbReference>
<dbReference type="PANTHER" id="PTHR30627:SF2">
    <property type="entry name" value="PEPTIDOGLYCAN D,D-TRANSPEPTIDASE MRDA"/>
    <property type="match status" value="1"/>
</dbReference>
<keyword evidence="11 15" id="KW-1133">Transmembrane helix</keyword>
<dbReference type="Pfam" id="PF03717">
    <property type="entry name" value="PBP_dimer"/>
    <property type="match status" value="1"/>
</dbReference>
<keyword evidence="12 15" id="KW-0472">Membrane</keyword>
<evidence type="ECO:0000256" key="6">
    <source>
        <dbReference type="ARBA" id="ARBA00022670"/>
    </source>
</evidence>
<dbReference type="Gene3D" id="3.90.1310.10">
    <property type="entry name" value="Penicillin-binding protein 2a (Domain 2)"/>
    <property type="match status" value="1"/>
</dbReference>
<feature type="compositionally biased region" description="Polar residues" evidence="14">
    <location>
        <begin position="629"/>
        <end position="640"/>
    </location>
</feature>
<dbReference type="AlphaFoldDB" id="H8KXS8"/>
<dbReference type="NCBIfam" id="TIGR03423">
    <property type="entry name" value="pbp2_mrdA"/>
    <property type="match status" value="1"/>
</dbReference>
<evidence type="ECO:0000256" key="8">
    <source>
        <dbReference type="ARBA" id="ARBA00022801"/>
    </source>
</evidence>
<evidence type="ECO:0000256" key="9">
    <source>
        <dbReference type="ARBA" id="ARBA00022960"/>
    </source>
</evidence>
<evidence type="ECO:0000256" key="1">
    <source>
        <dbReference type="ARBA" id="ARBA00004167"/>
    </source>
</evidence>
<keyword evidence="10" id="KW-0573">Peptidoglycan synthesis</keyword>
<keyword evidence="7 15" id="KW-0812">Transmembrane</keyword>
<evidence type="ECO:0000313" key="19">
    <source>
        <dbReference type="Proteomes" id="UP000007590"/>
    </source>
</evidence>
<dbReference type="InterPro" id="IPR017790">
    <property type="entry name" value="Penicillin-binding_protein_2"/>
</dbReference>
<dbReference type="KEGG" id="scn:Solca_0352"/>
<dbReference type="InterPro" id="IPR001460">
    <property type="entry name" value="PCN-bd_Tpept"/>
</dbReference>
<dbReference type="OrthoDB" id="9766847at2"/>
<proteinExistence type="predicted"/>
<dbReference type="GO" id="GO:0006508">
    <property type="term" value="P:proteolysis"/>
    <property type="evidence" value="ECO:0007669"/>
    <property type="project" value="UniProtKB-KW"/>
</dbReference>
<evidence type="ECO:0000256" key="12">
    <source>
        <dbReference type="ARBA" id="ARBA00023136"/>
    </source>
</evidence>
<dbReference type="InterPro" id="IPR012338">
    <property type="entry name" value="Beta-lactam/transpept-like"/>
</dbReference>
<keyword evidence="19" id="KW-1185">Reference proteome</keyword>
<dbReference type="PANTHER" id="PTHR30627">
    <property type="entry name" value="PEPTIDOGLYCAN D,D-TRANSPEPTIDASE"/>
    <property type="match status" value="1"/>
</dbReference>
<feature type="domain" description="Penicillin-binding protein dimerisation" evidence="17">
    <location>
        <begin position="50"/>
        <end position="213"/>
    </location>
</feature>
<dbReference type="EMBL" id="CP003349">
    <property type="protein sequence ID" value="AFD05493.1"/>
    <property type="molecule type" value="Genomic_DNA"/>
</dbReference>
<comment type="subcellular location">
    <subcellularLocation>
        <location evidence="2">Cell membrane</location>
    </subcellularLocation>
    <subcellularLocation>
        <location evidence="1">Membrane</location>
        <topology evidence="1">Single-pass membrane protein</topology>
    </subcellularLocation>
</comment>
<name>H8KXS8_SOLCM</name>
<dbReference type="InterPro" id="IPR050515">
    <property type="entry name" value="Beta-lactam/transpept"/>
</dbReference>
<dbReference type="Gene3D" id="3.30.1390.30">
    <property type="entry name" value="Penicillin-binding protein 2a, domain 3"/>
    <property type="match status" value="1"/>
</dbReference>
<reference evidence="18" key="1">
    <citation type="submission" date="2012-02" db="EMBL/GenBank/DDBJ databases">
        <title>The complete genome of Solitalea canadensis DSM 3403.</title>
        <authorList>
            <consortium name="US DOE Joint Genome Institute (JGI-PGF)"/>
            <person name="Lucas S."/>
            <person name="Copeland A."/>
            <person name="Lapidus A."/>
            <person name="Glavina del Rio T."/>
            <person name="Dalin E."/>
            <person name="Tice H."/>
            <person name="Bruce D."/>
            <person name="Goodwin L."/>
            <person name="Pitluck S."/>
            <person name="Peters L."/>
            <person name="Ovchinnikova G."/>
            <person name="Lu M."/>
            <person name="Kyrpides N."/>
            <person name="Mavromatis K."/>
            <person name="Ivanova N."/>
            <person name="Brettin T."/>
            <person name="Detter J.C."/>
            <person name="Han C."/>
            <person name="Larimer F."/>
            <person name="Land M."/>
            <person name="Hauser L."/>
            <person name="Markowitz V."/>
            <person name="Cheng J.-F."/>
            <person name="Hugenholtz P."/>
            <person name="Woyke T."/>
            <person name="Wu D."/>
            <person name="Spring S."/>
            <person name="Schroeder M."/>
            <person name="Kopitz M."/>
            <person name="Brambilla E."/>
            <person name="Klenk H.-P."/>
            <person name="Eisen J.A."/>
        </authorList>
    </citation>
    <scope>NUCLEOTIDE SEQUENCE</scope>
    <source>
        <strain evidence="18">DSM 3403</strain>
    </source>
</reference>
<dbReference type="eggNOG" id="COG0768">
    <property type="taxonomic scope" value="Bacteria"/>
</dbReference>
<protein>
    <submittedName>
        <fullName evidence="18">Penicillin-binding protein 2</fullName>
    </submittedName>
</protein>
<dbReference type="SUPFAM" id="SSF56601">
    <property type="entry name" value="beta-lactamase/transpeptidase-like"/>
    <property type="match status" value="1"/>
</dbReference>
<feature type="domain" description="Penicillin-binding protein transpeptidase" evidence="16">
    <location>
        <begin position="253"/>
        <end position="576"/>
    </location>
</feature>
<keyword evidence="3" id="KW-1003">Cell membrane</keyword>
<keyword evidence="4" id="KW-0997">Cell inner membrane</keyword>
<feature type="region of interest" description="Disordered" evidence="14">
    <location>
        <begin position="613"/>
        <end position="660"/>
    </location>
</feature>
<keyword evidence="6" id="KW-0645">Protease</keyword>
<dbReference type="GO" id="GO:0005886">
    <property type="term" value="C:plasma membrane"/>
    <property type="evidence" value="ECO:0007669"/>
    <property type="project" value="UniProtKB-SubCell"/>
</dbReference>
<accession>H8KXS8</accession>
<evidence type="ECO:0000256" key="5">
    <source>
        <dbReference type="ARBA" id="ARBA00022645"/>
    </source>
</evidence>
<evidence type="ECO:0000259" key="17">
    <source>
        <dbReference type="Pfam" id="PF03717"/>
    </source>
</evidence>
<evidence type="ECO:0000256" key="4">
    <source>
        <dbReference type="ARBA" id="ARBA00022519"/>
    </source>
</evidence>
<evidence type="ECO:0000313" key="18">
    <source>
        <dbReference type="EMBL" id="AFD05493.1"/>
    </source>
</evidence>
<evidence type="ECO:0000259" key="16">
    <source>
        <dbReference type="Pfam" id="PF00905"/>
    </source>
</evidence>
<dbReference type="RefSeq" id="WP_014678721.1">
    <property type="nucleotide sequence ID" value="NC_017770.1"/>
</dbReference>
<dbReference type="GO" id="GO:0071972">
    <property type="term" value="F:peptidoglycan L,D-transpeptidase activity"/>
    <property type="evidence" value="ECO:0007669"/>
    <property type="project" value="TreeGrafter"/>
</dbReference>
<dbReference type="STRING" id="929556.Solca_0352"/>
<dbReference type="GO" id="GO:0071555">
    <property type="term" value="P:cell wall organization"/>
    <property type="evidence" value="ECO:0007669"/>
    <property type="project" value="UniProtKB-KW"/>
</dbReference>
<keyword evidence="9" id="KW-0133">Cell shape</keyword>
<evidence type="ECO:0000256" key="15">
    <source>
        <dbReference type="SAM" id="Phobius"/>
    </source>
</evidence>
<evidence type="ECO:0000256" key="2">
    <source>
        <dbReference type="ARBA" id="ARBA00004236"/>
    </source>
</evidence>
<feature type="compositionally biased region" description="Polar residues" evidence="14">
    <location>
        <begin position="650"/>
        <end position="660"/>
    </location>
</feature>
<dbReference type="GO" id="GO:0008360">
    <property type="term" value="P:regulation of cell shape"/>
    <property type="evidence" value="ECO:0007669"/>
    <property type="project" value="UniProtKB-KW"/>
</dbReference>
<evidence type="ECO:0000256" key="14">
    <source>
        <dbReference type="SAM" id="MobiDB-lite"/>
    </source>
</evidence>
<feature type="transmembrane region" description="Helical" evidence="15">
    <location>
        <begin position="9"/>
        <end position="28"/>
    </location>
</feature>
<evidence type="ECO:0000256" key="7">
    <source>
        <dbReference type="ARBA" id="ARBA00022692"/>
    </source>
</evidence>
<evidence type="ECO:0000256" key="11">
    <source>
        <dbReference type="ARBA" id="ARBA00022989"/>
    </source>
</evidence>
<dbReference type="FunFam" id="3.40.710.10:FF:000024">
    <property type="entry name" value="Penicillin-binding protein 2"/>
    <property type="match status" value="1"/>
</dbReference>
<evidence type="ECO:0000256" key="13">
    <source>
        <dbReference type="ARBA" id="ARBA00023316"/>
    </source>
</evidence>
<dbReference type="Gene3D" id="3.40.710.10">
    <property type="entry name" value="DD-peptidase/beta-lactamase superfamily"/>
    <property type="match status" value="1"/>
</dbReference>
<dbReference type="GO" id="GO:0008658">
    <property type="term" value="F:penicillin binding"/>
    <property type="evidence" value="ECO:0007669"/>
    <property type="project" value="InterPro"/>
</dbReference>
<keyword evidence="8" id="KW-0378">Hydrolase</keyword>
<dbReference type="InterPro" id="IPR036138">
    <property type="entry name" value="PBP_dimer_sf"/>
</dbReference>
<organism evidence="18 19">
    <name type="scientific">Solitalea canadensis (strain ATCC 29591 / DSM 3403 / JCM 21819 / LMG 8368 / NBRC 15130 / NCIMB 12057 / USAM 9D)</name>
    <name type="common">Flexibacter canadensis</name>
    <dbReference type="NCBI Taxonomy" id="929556"/>
    <lineage>
        <taxon>Bacteria</taxon>
        <taxon>Pseudomonadati</taxon>
        <taxon>Bacteroidota</taxon>
        <taxon>Sphingobacteriia</taxon>
        <taxon>Sphingobacteriales</taxon>
        <taxon>Sphingobacteriaceae</taxon>
        <taxon>Solitalea</taxon>
    </lineage>
</organism>
<dbReference type="InterPro" id="IPR005311">
    <property type="entry name" value="PBP_dimer"/>
</dbReference>
<dbReference type="Proteomes" id="UP000007590">
    <property type="component" value="Chromosome"/>
</dbReference>
<dbReference type="Pfam" id="PF00905">
    <property type="entry name" value="Transpeptidase"/>
    <property type="match status" value="1"/>
</dbReference>
<evidence type="ECO:0000256" key="3">
    <source>
        <dbReference type="ARBA" id="ARBA00022475"/>
    </source>
</evidence>
<keyword evidence="13" id="KW-0961">Cell wall biogenesis/degradation</keyword>
<dbReference type="GO" id="GO:0009252">
    <property type="term" value="P:peptidoglycan biosynthetic process"/>
    <property type="evidence" value="ECO:0007669"/>
    <property type="project" value="UniProtKB-KW"/>
</dbReference>
<dbReference type="HOGENOM" id="CLU_009289_1_2_10"/>
<keyword evidence="5" id="KW-0121">Carboxypeptidase</keyword>
<dbReference type="GO" id="GO:0009002">
    <property type="term" value="F:serine-type D-Ala-D-Ala carboxypeptidase activity"/>
    <property type="evidence" value="ECO:0007669"/>
    <property type="project" value="InterPro"/>
</dbReference>
<gene>
    <name evidence="18" type="ordered locus">Solca_0352</name>
</gene>
<sequence>MNSFFQRKFIIQTIFLTAILLLIARLFYIQIIDDRYLDFANNNVLRRLVVYPPRGVIYDRKDNILVQNEPVYDLMVVPKSVKPFDTALLCKLIEVEQERFTEKLAKAREFSPVKASELEKQLSSETYARLQEHLFQFPGFFVQNRTLRKYPNPIAAHVLGYIGEVNDKIIELSKGDYRQGDYIGISGIERSYEKLLRGQRGIKRVMVDVFNREQGSFDEGKYDTAAVPGDKMITSLDAQLQKFGEELMKNKMGSVVAIEPSTGEILAFVSGPSYDPNLLVGRVRGNNYMKLLKDPLKPLFIRPLQAQYPPGSIFKPVQALIAQQLGLISPDRRFPCGGGYRYGNRVLRCTHVHPPLNMEESIQHSCNAYYGWAFKTMVDDNPGHSPEEGYNIWREHIYEWGIGKKTDVDLPNEVKGLLPTHALYDKMYGSNHWKSSNIISLSIGQGELGITPLQMANVMAAIANRGYYYRPHLVKAIGEKKYIRPEFSEKVSVGVESRYFPVVVNGMEKVVSAGTARIAFIPDIPICGKTGTAQNPHGKDHSIFMGFAPKENPKIAIAVVVENAGYGATWAAPIASLMIEKYLRDSITRPKYYSDRILNASLLPGDVFTAAGNVKPKEGSKVTKGAKNGKSTVQPKTEGTAQPRKEEKTTTSIQQDKANR</sequence>